<reference evidence="1 2" key="1">
    <citation type="submission" date="2023-10" db="EMBL/GenBank/DDBJ databases">
        <title>Psychrosphaera aquimaarina strain SW33 isolated from seawater.</title>
        <authorList>
            <person name="Bayburt H."/>
            <person name="Kim J.M."/>
            <person name="Choi B.J."/>
            <person name="Jeon C.O."/>
        </authorList>
    </citation>
    <scope>NUCLEOTIDE SEQUENCE [LARGE SCALE GENOMIC DNA]</scope>
    <source>
        <strain evidence="1 2">KCTC 52743</strain>
    </source>
</reference>
<dbReference type="Pfam" id="PF07119">
    <property type="entry name" value="DUF1375"/>
    <property type="match status" value="1"/>
</dbReference>
<organism evidence="1 2">
    <name type="scientific">Psychrosphaera aquimarina</name>
    <dbReference type="NCBI Taxonomy" id="2044854"/>
    <lineage>
        <taxon>Bacteria</taxon>
        <taxon>Pseudomonadati</taxon>
        <taxon>Pseudomonadota</taxon>
        <taxon>Gammaproteobacteria</taxon>
        <taxon>Alteromonadales</taxon>
        <taxon>Pseudoalteromonadaceae</taxon>
        <taxon>Psychrosphaera</taxon>
    </lineage>
</organism>
<sequence length="90" mass="9852">MSSDWSAPEELKQDVCRNECSIPRVYSGVALDLCMILKGNGGQGSAIMFWDIFFSLPADTLILPYTAYLQITKGSISSDTICQSSNVTNH</sequence>
<proteinExistence type="predicted"/>
<evidence type="ECO:0000313" key="1">
    <source>
        <dbReference type="EMBL" id="MDU0111932.1"/>
    </source>
</evidence>
<comment type="caution">
    <text evidence="1">The sequence shown here is derived from an EMBL/GenBank/DDBJ whole genome shotgun (WGS) entry which is preliminary data.</text>
</comment>
<accession>A0ABU3QWX4</accession>
<dbReference type="InterPro" id="IPR010780">
    <property type="entry name" value="DUF1375"/>
</dbReference>
<gene>
    <name evidence="1" type="ORF">RT723_02705</name>
</gene>
<name>A0ABU3QWX4_9GAMM</name>
<protein>
    <submittedName>
        <fullName evidence="1">Uncharacterized protein</fullName>
    </submittedName>
</protein>
<dbReference type="EMBL" id="JAWCUA010000001">
    <property type="protein sequence ID" value="MDU0111932.1"/>
    <property type="molecule type" value="Genomic_DNA"/>
</dbReference>
<evidence type="ECO:0000313" key="2">
    <source>
        <dbReference type="Proteomes" id="UP001257914"/>
    </source>
</evidence>
<dbReference type="RefSeq" id="WP_315945787.1">
    <property type="nucleotide sequence ID" value="NZ_JAWCUA010000001.1"/>
</dbReference>
<dbReference type="Proteomes" id="UP001257914">
    <property type="component" value="Unassembled WGS sequence"/>
</dbReference>
<keyword evidence="2" id="KW-1185">Reference proteome</keyword>